<dbReference type="AlphaFoldDB" id="A0A1H7T868"/>
<keyword evidence="3" id="KW-1185">Reference proteome</keyword>
<sequence>MPVRPARVLGFPRVLCVWCVPRVPFARLRRAAGRHCARRRPRSLPQVRKPVLPRDAGRGRRFGAHSGGREFYHGGTARPWAAVRRELRGGPRVTGCGPGWRRLRRAFDGRSTGVRRGGAWPAARWSDRPGDGRGRRAIRLSGACDERGCPAHVEGAGVRRGRKARAKSAGEATRTSRAATHRSDPFRRANRPNRAKQPPVRRSETLSFSCRTAGRLRRRGPVRCTHVRSAACPATRRTASRPDARSGTPRRPRGPRRARGT</sequence>
<accession>A0A1H7T868</accession>
<feature type="compositionally biased region" description="Basic residues" evidence="1">
    <location>
        <begin position="248"/>
        <end position="261"/>
    </location>
</feature>
<protein>
    <submittedName>
        <fullName evidence="2">Uncharacterized protein</fullName>
    </submittedName>
</protein>
<feature type="region of interest" description="Disordered" evidence="1">
    <location>
        <begin position="221"/>
        <end position="261"/>
    </location>
</feature>
<feature type="region of interest" description="Disordered" evidence="1">
    <location>
        <begin position="112"/>
        <end position="136"/>
    </location>
</feature>
<reference evidence="3" key="1">
    <citation type="submission" date="2016-10" db="EMBL/GenBank/DDBJ databases">
        <authorList>
            <person name="Varghese N."/>
            <person name="Submissions S."/>
        </authorList>
    </citation>
    <scope>NUCLEOTIDE SEQUENCE [LARGE SCALE GENOMIC DNA]</scope>
    <source>
        <strain evidence="3">LMG 26416</strain>
    </source>
</reference>
<proteinExistence type="predicted"/>
<name>A0A1H7T868_9BURK</name>
<feature type="compositionally biased region" description="Basic and acidic residues" evidence="1">
    <location>
        <begin position="125"/>
        <end position="134"/>
    </location>
</feature>
<organism evidence="2 3">
    <name type="scientific">Paraburkholderia caballeronis</name>
    <dbReference type="NCBI Taxonomy" id="416943"/>
    <lineage>
        <taxon>Bacteria</taxon>
        <taxon>Pseudomonadati</taxon>
        <taxon>Pseudomonadota</taxon>
        <taxon>Betaproteobacteria</taxon>
        <taxon>Burkholderiales</taxon>
        <taxon>Burkholderiaceae</taxon>
        <taxon>Paraburkholderia</taxon>
    </lineage>
</organism>
<dbReference type="EMBL" id="FOAJ01000014">
    <property type="protein sequence ID" value="SEL80699.1"/>
    <property type="molecule type" value="Genomic_DNA"/>
</dbReference>
<dbReference type="Proteomes" id="UP000199120">
    <property type="component" value="Unassembled WGS sequence"/>
</dbReference>
<evidence type="ECO:0000313" key="2">
    <source>
        <dbReference type="EMBL" id="SEL80699.1"/>
    </source>
</evidence>
<gene>
    <name evidence="2" type="ORF">SAMN05192542_11466</name>
</gene>
<feature type="region of interest" description="Disordered" evidence="1">
    <location>
        <begin position="155"/>
        <end position="207"/>
    </location>
</feature>
<feature type="region of interest" description="Disordered" evidence="1">
    <location>
        <begin position="38"/>
        <end position="68"/>
    </location>
</feature>
<evidence type="ECO:0000313" key="3">
    <source>
        <dbReference type="Proteomes" id="UP000199120"/>
    </source>
</evidence>
<evidence type="ECO:0000256" key="1">
    <source>
        <dbReference type="SAM" id="MobiDB-lite"/>
    </source>
</evidence>